<accession>F3FZV7</accession>
<dbReference type="HOGENOM" id="CLU_3407640_0_0_6"/>
<name>F3FZV7_PSESX</name>
<dbReference type="AlphaFoldDB" id="F3FZV7"/>
<dbReference type="EMBL" id="AEAH01004000">
    <property type="protein sequence ID" value="EGH35749.1"/>
    <property type="molecule type" value="Genomic_DNA"/>
</dbReference>
<gene>
    <name evidence="1" type="ORF">PSYJA_44631</name>
</gene>
<feature type="non-terminal residue" evidence="1">
    <location>
        <position position="1"/>
    </location>
</feature>
<evidence type="ECO:0000313" key="2">
    <source>
        <dbReference type="Proteomes" id="UP000004471"/>
    </source>
</evidence>
<reference evidence="1 2" key="1">
    <citation type="journal article" date="2011" name="PLoS Pathog.">
        <title>Dynamic evolution of pathogenicity revealed by sequencing and comparative genomics of 19 Pseudomonas syringae isolates.</title>
        <authorList>
            <person name="Baltrus D.A."/>
            <person name="Nishimura M.T."/>
            <person name="Romanchuk A."/>
            <person name="Chang J.H."/>
            <person name="Mukhtar M.S."/>
            <person name="Cherkis K."/>
            <person name="Roach J."/>
            <person name="Grant S.R."/>
            <person name="Jones C.D."/>
            <person name="Dangl J.L."/>
        </authorList>
    </citation>
    <scope>NUCLEOTIDE SEQUENCE [LARGE SCALE GENOMIC DNA]</scope>
    <source>
        <strain evidence="2">M301072PT</strain>
    </source>
</reference>
<protein>
    <submittedName>
        <fullName evidence="1">Uncharacterized protein</fullName>
    </submittedName>
</protein>
<dbReference type="Proteomes" id="UP000004471">
    <property type="component" value="Unassembled WGS sequence"/>
</dbReference>
<sequence>TGRRFACSRKLPQLPRLAIDLNGMVARFAL</sequence>
<comment type="caution">
    <text evidence="1">The sequence shown here is derived from an EMBL/GenBank/DDBJ whole genome shotgun (WGS) entry which is preliminary data.</text>
</comment>
<proteinExistence type="predicted"/>
<evidence type="ECO:0000313" key="1">
    <source>
        <dbReference type="EMBL" id="EGH35749.1"/>
    </source>
</evidence>
<organism evidence="1 2">
    <name type="scientific">Pseudomonas syringae pv. japonica str. M301072</name>
    <dbReference type="NCBI Taxonomy" id="629262"/>
    <lineage>
        <taxon>Bacteria</taxon>
        <taxon>Pseudomonadati</taxon>
        <taxon>Pseudomonadota</taxon>
        <taxon>Gammaproteobacteria</taxon>
        <taxon>Pseudomonadales</taxon>
        <taxon>Pseudomonadaceae</taxon>
        <taxon>Pseudomonas</taxon>
        <taxon>Pseudomonas syringae</taxon>
    </lineage>
</organism>